<evidence type="ECO:0000313" key="1">
    <source>
        <dbReference type="EMBL" id="QWB23798.1"/>
    </source>
</evidence>
<gene>
    <name evidence="1" type="ORF">KJK29_15010</name>
</gene>
<protein>
    <submittedName>
        <fullName evidence="1">Uncharacterized protein</fullName>
    </submittedName>
</protein>
<organism evidence="1 2">
    <name type="scientific">Streptomyces koelreuteriae</name>
    <dbReference type="NCBI Taxonomy" id="2838015"/>
    <lineage>
        <taxon>Bacteria</taxon>
        <taxon>Bacillati</taxon>
        <taxon>Actinomycetota</taxon>
        <taxon>Actinomycetes</taxon>
        <taxon>Kitasatosporales</taxon>
        <taxon>Streptomycetaceae</taxon>
        <taxon>Streptomyces</taxon>
    </lineage>
</organism>
<dbReference type="Proteomes" id="UP000679629">
    <property type="component" value="Chromosome"/>
</dbReference>
<keyword evidence="2" id="KW-1185">Reference proteome</keyword>
<dbReference type="RefSeq" id="WP_215119640.1">
    <property type="nucleotide sequence ID" value="NZ_CP075896.1"/>
</dbReference>
<name>A0ABX8FRP5_9ACTN</name>
<accession>A0ABX8FRP5</accession>
<proteinExistence type="predicted"/>
<evidence type="ECO:0000313" key="2">
    <source>
        <dbReference type="Proteomes" id="UP000679629"/>
    </source>
</evidence>
<sequence>MTRPSVRMCTRCERSTNEPIPIRIPLGKSPTRTGPGLTIYACQECVTHSPPLQEAVELLESTHPRSRMTLHVCKVNAKGTVTEDHGKVEILAGGPHEPVPYTSTYPPCACPRCGATR</sequence>
<reference evidence="2" key="1">
    <citation type="submission" date="2021-05" db="EMBL/GenBank/DDBJ databases">
        <title>Direct Submission.</title>
        <authorList>
            <person name="Li K."/>
            <person name="Gao J."/>
        </authorList>
    </citation>
    <scope>NUCLEOTIDE SEQUENCE [LARGE SCALE GENOMIC DNA]</scope>
    <source>
        <strain evidence="2">MG62</strain>
    </source>
</reference>
<dbReference type="EMBL" id="CP075896">
    <property type="protein sequence ID" value="QWB23798.1"/>
    <property type="molecule type" value="Genomic_DNA"/>
</dbReference>